<sequence length="179" mass="18087">MRARTLRAQLVALVLVLLTTVTLVVGLVTVLSMQRFLVDRLSDQATSAARRTQNNAPRLDGDGPTPPTGTGTGQGFGGRGPRFLDAPGNAEGTLGAIVVGGSVESAGVVGATGARQSMSTAAQAALTRLPVGSEPVQVTLPTLGDYLVLAQRGPNGATLVTGLPLGPVHDTVGHSRSSS</sequence>
<feature type="region of interest" description="Disordered" evidence="1">
    <location>
        <begin position="48"/>
        <end position="88"/>
    </location>
</feature>
<protein>
    <recommendedName>
        <fullName evidence="4">Two-component sensor histidine kinase</fullName>
    </recommendedName>
</protein>
<evidence type="ECO:0008006" key="4">
    <source>
        <dbReference type="Google" id="ProtNLM"/>
    </source>
</evidence>
<gene>
    <name evidence="2" type="ORF">GCM10025868_21270</name>
</gene>
<dbReference type="EMBL" id="BSUZ01000001">
    <property type="protein sequence ID" value="GMA86877.1"/>
    <property type="molecule type" value="Genomic_DNA"/>
</dbReference>
<keyword evidence="3" id="KW-1185">Reference proteome</keyword>
<name>A0ABQ6JF97_9ACTN</name>
<accession>A0ABQ6JF97</accession>
<reference evidence="3" key="1">
    <citation type="journal article" date="2019" name="Int. J. Syst. Evol. Microbiol.">
        <title>The Global Catalogue of Microorganisms (GCM) 10K type strain sequencing project: providing services to taxonomists for standard genome sequencing and annotation.</title>
        <authorList>
            <consortium name="The Broad Institute Genomics Platform"/>
            <consortium name="The Broad Institute Genome Sequencing Center for Infectious Disease"/>
            <person name="Wu L."/>
            <person name="Ma J."/>
        </authorList>
    </citation>
    <scope>NUCLEOTIDE SEQUENCE [LARGE SCALE GENOMIC DNA]</scope>
    <source>
        <strain evidence="3">NBRC 108730</strain>
    </source>
</reference>
<organism evidence="2 3">
    <name type="scientific">Angustibacter aerolatus</name>
    <dbReference type="NCBI Taxonomy" id="1162965"/>
    <lineage>
        <taxon>Bacteria</taxon>
        <taxon>Bacillati</taxon>
        <taxon>Actinomycetota</taxon>
        <taxon>Actinomycetes</taxon>
        <taxon>Kineosporiales</taxon>
        <taxon>Kineosporiaceae</taxon>
    </lineage>
</organism>
<evidence type="ECO:0000256" key="1">
    <source>
        <dbReference type="SAM" id="MobiDB-lite"/>
    </source>
</evidence>
<comment type="caution">
    <text evidence="2">The sequence shown here is derived from an EMBL/GenBank/DDBJ whole genome shotgun (WGS) entry which is preliminary data.</text>
</comment>
<dbReference type="Proteomes" id="UP001157017">
    <property type="component" value="Unassembled WGS sequence"/>
</dbReference>
<feature type="compositionally biased region" description="Gly residues" evidence="1">
    <location>
        <begin position="70"/>
        <end position="80"/>
    </location>
</feature>
<evidence type="ECO:0000313" key="3">
    <source>
        <dbReference type="Proteomes" id="UP001157017"/>
    </source>
</evidence>
<proteinExistence type="predicted"/>
<evidence type="ECO:0000313" key="2">
    <source>
        <dbReference type="EMBL" id="GMA86877.1"/>
    </source>
</evidence>